<comment type="similarity">
    <text evidence="2 6">Belongs to the SURF1 family.</text>
</comment>
<organism evidence="7 8">
    <name type="scientific">Nocardioides jishulii</name>
    <dbReference type="NCBI Taxonomy" id="2575440"/>
    <lineage>
        <taxon>Bacteria</taxon>
        <taxon>Bacillati</taxon>
        <taxon>Actinomycetota</taxon>
        <taxon>Actinomycetes</taxon>
        <taxon>Propionibacteriales</taxon>
        <taxon>Nocardioidaceae</taxon>
        <taxon>Nocardioides</taxon>
    </lineage>
</organism>
<evidence type="ECO:0000256" key="3">
    <source>
        <dbReference type="ARBA" id="ARBA00022692"/>
    </source>
</evidence>
<protein>
    <recommendedName>
        <fullName evidence="6">SURF1-like protein</fullName>
    </recommendedName>
</protein>
<dbReference type="Pfam" id="PF02104">
    <property type="entry name" value="SURF1"/>
    <property type="match status" value="1"/>
</dbReference>
<dbReference type="Proteomes" id="UP000307808">
    <property type="component" value="Unassembled WGS sequence"/>
</dbReference>
<evidence type="ECO:0000256" key="6">
    <source>
        <dbReference type="RuleBase" id="RU363076"/>
    </source>
</evidence>
<feature type="transmembrane region" description="Helical" evidence="6">
    <location>
        <begin position="217"/>
        <end position="235"/>
    </location>
</feature>
<dbReference type="PROSITE" id="PS50895">
    <property type="entry name" value="SURF1"/>
    <property type="match status" value="1"/>
</dbReference>
<reference evidence="7 8" key="1">
    <citation type="submission" date="2019-04" db="EMBL/GenBank/DDBJ databases">
        <authorList>
            <person name="Dong K."/>
        </authorList>
    </citation>
    <scope>NUCLEOTIDE SEQUENCE [LARGE SCALE GENOMIC DNA]</scope>
    <source>
        <strain evidence="8">dk3543</strain>
    </source>
</reference>
<comment type="caution">
    <text evidence="6">Lacks conserved residue(s) required for the propagation of feature annotation.</text>
</comment>
<keyword evidence="8" id="KW-1185">Reference proteome</keyword>
<dbReference type="EMBL" id="SZPY01000002">
    <property type="protein sequence ID" value="TKI62314.1"/>
    <property type="molecule type" value="Genomic_DNA"/>
</dbReference>
<evidence type="ECO:0000313" key="7">
    <source>
        <dbReference type="EMBL" id="TKI62314.1"/>
    </source>
</evidence>
<keyword evidence="4 6" id="KW-1133">Transmembrane helix</keyword>
<dbReference type="OrthoDB" id="9807214at2"/>
<keyword evidence="5 6" id="KW-0472">Membrane</keyword>
<dbReference type="PANTHER" id="PTHR23427">
    <property type="entry name" value="SURFEIT LOCUS PROTEIN"/>
    <property type="match status" value="1"/>
</dbReference>
<evidence type="ECO:0000256" key="2">
    <source>
        <dbReference type="ARBA" id="ARBA00007165"/>
    </source>
</evidence>
<proteinExistence type="inferred from homology"/>
<dbReference type="CDD" id="cd06662">
    <property type="entry name" value="SURF1"/>
    <property type="match status" value="1"/>
</dbReference>
<keyword evidence="3 6" id="KW-0812">Transmembrane</keyword>
<dbReference type="PANTHER" id="PTHR23427:SF2">
    <property type="entry name" value="SURFEIT LOCUS PROTEIN 1"/>
    <property type="match status" value="1"/>
</dbReference>
<dbReference type="GO" id="GO:0005886">
    <property type="term" value="C:plasma membrane"/>
    <property type="evidence" value="ECO:0007669"/>
    <property type="project" value="UniProtKB-SubCell"/>
</dbReference>
<evidence type="ECO:0000256" key="4">
    <source>
        <dbReference type="ARBA" id="ARBA00022989"/>
    </source>
</evidence>
<evidence type="ECO:0000313" key="8">
    <source>
        <dbReference type="Proteomes" id="UP000307808"/>
    </source>
</evidence>
<comment type="caution">
    <text evidence="7">The sequence shown here is derived from an EMBL/GenBank/DDBJ whole genome shotgun (WGS) entry which is preliminary data.</text>
</comment>
<evidence type="ECO:0000256" key="5">
    <source>
        <dbReference type="ARBA" id="ARBA00023136"/>
    </source>
</evidence>
<dbReference type="InterPro" id="IPR045214">
    <property type="entry name" value="Surf1/Surf4"/>
</dbReference>
<keyword evidence="6" id="KW-1003">Cell membrane</keyword>
<dbReference type="InterPro" id="IPR002994">
    <property type="entry name" value="Surf1/Shy1"/>
</dbReference>
<comment type="subcellular location">
    <subcellularLocation>
        <location evidence="6">Cell membrane</location>
        <topology evidence="6">Multi-pass membrane protein</topology>
    </subcellularLocation>
    <subcellularLocation>
        <location evidence="1">Membrane</location>
    </subcellularLocation>
</comment>
<accession>A0A4U2YNA2</accession>
<evidence type="ECO:0000256" key="1">
    <source>
        <dbReference type="ARBA" id="ARBA00004370"/>
    </source>
</evidence>
<name>A0A4U2YNA2_9ACTN</name>
<sequence length="262" mass="29481">MHRLGFLVSRRWGLFLVVVALLSWLAWELGQWQFSRLDDRKERNAIIERNEAKDPVPVEELLAPGRQVTSEDEWTTVRATGQYDVEDTVYVRYRTNKQRSGVQVVVPLELANGTTVLVDRGWWPTQNRGEVPTDVPAPPSGTVEVVGRVRADATGDATKVTDQSTRAISSVEIGDAIDHETLGGFVELVEETPEAEEPLTLPAEPELDEGPHFFYGLQWWFFGGLAIFGFFYLLYDEWRDRRKASDAAQQPAVDGHGDPGQE</sequence>
<dbReference type="AlphaFoldDB" id="A0A4U2YNA2"/>
<gene>
    <name evidence="7" type="ORF">FC770_07870</name>
</gene>